<keyword evidence="1" id="KW-1133">Transmembrane helix</keyword>
<organism evidence="2">
    <name type="scientific">Octopus bimaculoides</name>
    <name type="common">California two-spotted octopus</name>
    <dbReference type="NCBI Taxonomy" id="37653"/>
    <lineage>
        <taxon>Eukaryota</taxon>
        <taxon>Metazoa</taxon>
        <taxon>Spiralia</taxon>
        <taxon>Lophotrochozoa</taxon>
        <taxon>Mollusca</taxon>
        <taxon>Cephalopoda</taxon>
        <taxon>Coleoidea</taxon>
        <taxon>Octopodiformes</taxon>
        <taxon>Octopoda</taxon>
        <taxon>Incirrata</taxon>
        <taxon>Octopodidae</taxon>
        <taxon>Octopus</taxon>
    </lineage>
</organism>
<dbReference type="EMBL" id="KQ425592">
    <property type="protein sequence ID" value="KOF69271.1"/>
    <property type="molecule type" value="Genomic_DNA"/>
</dbReference>
<reference evidence="2" key="1">
    <citation type="submission" date="2015-07" db="EMBL/GenBank/DDBJ databases">
        <title>MeaNS - Measles Nucleotide Surveillance Program.</title>
        <authorList>
            <person name="Tran T."/>
            <person name="Druce J."/>
        </authorList>
    </citation>
    <scope>NUCLEOTIDE SEQUENCE</scope>
    <source>
        <strain evidence="2">UCB-OBI-ISO-001</strain>
        <tissue evidence="2">Gonad</tissue>
    </source>
</reference>
<sequence>MEVKVDRSWAWVVMAAAFGIHFISGSLQFSSGIIRLNLLLDTIHEEKVFITWIISIYASLFSLAG</sequence>
<feature type="non-terminal residue" evidence="2">
    <location>
        <position position="65"/>
    </location>
</feature>
<feature type="transmembrane region" description="Helical" evidence="1">
    <location>
        <begin position="48"/>
        <end position="64"/>
    </location>
</feature>
<evidence type="ECO:0000313" key="2">
    <source>
        <dbReference type="EMBL" id="KOF69270.1"/>
    </source>
</evidence>
<evidence type="ECO:0000256" key="1">
    <source>
        <dbReference type="SAM" id="Phobius"/>
    </source>
</evidence>
<protein>
    <submittedName>
        <fullName evidence="2">Uncharacterized protein</fullName>
    </submittedName>
</protein>
<keyword evidence="1" id="KW-0812">Transmembrane</keyword>
<dbReference type="AlphaFoldDB" id="A0A0L8FY31"/>
<keyword evidence="1" id="KW-0472">Membrane</keyword>
<proteinExistence type="predicted"/>
<accession>A0A0L8FY31</accession>
<gene>
    <name evidence="2" type="ORF">OCBIM_22005352mg</name>
</gene>
<dbReference type="EMBL" id="KQ425592">
    <property type="protein sequence ID" value="KOF69270.1"/>
    <property type="molecule type" value="Genomic_DNA"/>
</dbReference>
<name>A0A0L8FY31_OCTBM</name>
<feature type="transmembrane region" description="Helical" evidence="1">
    <location>
        <begin position="12"/>
        <end position="36"/>
    </location>
</feature>